<evidence type="ECO:0000313" key="7">
    <source>
        <dbReference type="EMBL" id="KTW26138.1"/>
    </source>
</evidence>
<name>A0A0W4ZCU0_PNEC8</name>
<evidence type="ECO:0000256" key="4">
    <source>
        <dbReference type="ARBA" id="ARBA00012869"/>
    </source>
</evidence>
<sequence length="417" mass="48962">MSLEHLSIRLRCWFLQQPVLIPLYLKECSFSSVRRISSLSNCSLKLFPSSKYQRYSGKCYFKKNCSVWGLGFTWILVSGVFTYMNQNNKLAIQCQSCTEQDVAVDESDTSDESIFSRMHEFSSVKQVEIVKVLETFESKKFSCDVWEKEGIVGKSCVLQNGDVFEKACVNISKVRKRLPPCAIEKIRENHECFRKVENVNIFSICGISLILHPRNPMVPSVHMNYRYIEADDLNDSSKVWWFGGGSDLSPSYLFEEDAVYFHRTYKTICDHYDKEYYPKFKKWCDRYFFIKHRKECRGIGGIFFDDLNDKDPEEIFSFVKDCLNAFLSSYIPIVLRRKDMNFTSDEKLFQQIRCGRYVEFNLLYDRGTAFGLYVPESRIESILASLPLTSSWIYQYDLKDPREKHFTEVLKNPVEWV</sequence>
<dbReference type="PANTHER" id="PTHR10755">
    <property type="entry name" value="COPROPORPHYRINOGEN III OXIDASE, MITOCHONDRIAL"/>
    <property type="match status" value="1"/>
</dbReference>
<dbReference type="UniPathway" id="UPA00251">
    <property type="reaction ID" value="UER00322"/>
</dbReference>
<dbReference type="EC" id="1.3.3.3" evidence="4"/>
<comment type="pathway">
    <text evidence="1">Porphyrin-containing compound metabolism; protoporphyrin-IX biosynthesis; protoporphyrinogen-IX from coproporphyrinogen-III (O2 route): step 1/1.</text>
</comment>
<organism evidence="7 8">
    <name type="scientific">Pneumocystis carinii (strain B80)</name>
    <name type="common">Rat pneumocystis pneumonia agent</name>
    <name type="synonym">Pneumocystis carinii f. sp. carinii</name>
    <dbReference type="NCBI Taxonomy" id="1408658"/>
    <lineage>
        <taxon>Eukaryota</taxon>
        <taxon>Fungi</taxon>
        <taxon>Dikarya</taxon>
        <taxon>Ascomycota</taxon>
        <taxon>Taphrinomycotina</taxon>
        <taxon>Pneumocystomycetes</taxon>
        <taxon>Pneumocystaceae</taxon>
        <taxon>Pneumocystis</taxon>
    </lineage>
</organism>
<evidence type="ECO:0000313" key="8">
    <source>
        <dbReference type="Proteomes" id="UP000054454"/>
    </source>
</evidence>
<dbReference type="Pfam" id="PF01218">
    <property type="entry name" value="Coprogen_oxidas"/>
    <property type="match status" value="1"/>
</dbReference>
<dbReference type="InterPro" id="IPR001260">
    <property type="entry name" value="Coprogen_oxidase_aer"/>
</dbReference>
<comment type="caution">
    <text evidence="7">The sequence shown here is derived from an EMBL/GenBank/DDBJ whole genome shotgun (WGS) entry which is preliminary data.</text>
</comment>
<dbReference type="InterPro" id="IPR018375">
    <property type="entry name" value="Coprogen_oxidase_CS"/>
</dbReference>
<dbReference type="PANTHER" id="PTHR10755:SF0">
    <property type="entry name" value="OXYGEN-DEPENDENT COPROPORPHYRINOGEN-III OXIDASE, MITOCHONDRIAL"/>
    <property type="match status" value="1"/>
</dbReference>
<dbReference type="GeneID" id="28937753"/>
<evidence type="ECO:0000256" key="3">
    <source>
        <dbReference type="ARBA" id="ARBA00011738"/>
    </source>
</evidence>
<dbReference type="NCBIfam" id="NF003727">
    <property type="entry name" value="PRK05330.1"/>
    <property type="match status" value="1"/>
</dbReference>
<comment type="similarity">
    <text evidence="2">Belongs to the aerobic coproporphyrinogen-III oxidase family.</text>
</comment>
<dbReference type="SUPFAM" id="SSF102886">
    <property type="entry name" value="Coproporphyrinogen III oxidase"/>
    <property type="match status" value="1"/>
</dbReference>
<keyword evidence="5" id="KW-0560">Oxidoreductase</keyword>
<dbReference type="VEuPathDB" id="FungiDB:T552_03031"/>
<dbReference type="Gene3D" id="3.40.1500.10">
    <property type="entry name" value="Coproporphyrinogen III oxidase, aerobic"/>
    <property type="match status" value="1"/>
</dbReference>
<dbReference type="OrthoDB" id="15318at2759"/>
<evidence type="ECO:0000256" key="2">
    <source>
        <dbReference type="ARBA" id="ARBA00010644"/>
    </source>
</evidence>
<dbReference type="Proteomes" id="UP000054454">
    <property type="component" value="Unassembled WGS sequence"/>
</dbReference>
<evidence type="ECO:0000256" key="1">
    <source>
        <dbReference type="ARBA" id="ARBA00005168"/>
    </source>
</evidence>
<dbReference type="AlphaFoldDB" id="A0A0W4ZCU0"/>
<dbReference type="GO" id="GO:0005829">
    <property type="term" value="C:cytosol"/>
    <property type="evidence" value="ECO:0007669"/>
    <property type="project" value="EnsemblFungi"/>
</dbReference>
<evidence type="ECO:0000256" key="6">
    <source>
        <dbReference type="ARBA" id="ARBA00023244"/>
    </source>
</evidence>
<keyword evidence="8" id="KW-1185">Reference proteome</keyword>
<dbReference type="RefSeq" id="XP_018224682.1">
    <property type="nucleotide sequence ID" value="XM_018371550.1"/>
</dbReference>
<protein>
    <recommendedName>
        <fullName evidence="4">coproporphyrinogen oxidase</fullName>
        <ecNumber evidence="4">1.3.3.3</ecNumber>
    </recommendedName>
</protein>
<keyword evidence="6" id="KW-0627">Porphyrin biosynthesis</keyword>
<dbReference type="PRINTS" id="PR00073">
    <property type="entry name" value="COPRGNOXDASE"/>
</dbReference>
<dbReference type="InterPro" id="IPR036406">
    <property type="entry name" value="Coprogen_oxidase_aer_sf"/>
</dbReference>
<evidence type="ECO:0000256" key="5">
    <source>
        <dbReference type="ARBA" id="ARBA00023002"/>
    </source>
</evidence>
<dbReference type="GO" id="GO:0006782">
    <property type="term" value="P:protoporphyrinogen IX biosynthetic process"/>
    <property type="evidence" value="ECO:0007669"/>
    <property type="project" value="UniProtKB-UniPathway"/>
</dbReference>
<comment type="subunit">
    <text evidence="3">Homodimer.</text>
</comment>
<accession>A0A0W4ZCU0</accession>
<proteinExistence type="inferred from homology"/>
<reference evidence="8" key="1">
    <citation type="journal article" date="2016" name="Nat. Commun.">
        <title>Genome analysis of three Pneumocystis species reveals adaptation mechanisms to life exclusively in mammalian hosts.</title>
        <authorList>
            <person name="Ma L."/>
            <person name="Chen Z."/>
            <person name="Huang D.W."/>
            <person name="Kutty G."/>
            <person name="Ishihara M."/>
            <person name="Wang H."/>
            <person name="Abouelleil A."/>
            <person name="Bishop L."/>
            <person name="Davey E."/>
            <person name="Deng R."/>
            <person name="Deng X."/>
            <person name="Fan L."/>
            <person name="Fantoni G."/>
            <person name="Fitzgerald M."/>
            <person name="Gogineni E."/>
            <person name="Goldberg J.M."/>
            <person name="Handley G."/>
            <person name="Hu X."/>
            <person name="Huber C."/>
            <person name="Jiao X."/>
            <person name="Jones K."/>
            <person name="Levin J.Z."/>
            <person name="Liu Y."/>
            <person name="Macdonald P."/>
            <person name="Melnikov A."/>
            <person name="Raley C."/>
            <person name="Sassi M."/>
            <person name="Sherman B.T."/>
            <person name="Song X."/>
            <person name="Sykes S."/>
            <person name="Tran B."/>
            <person name="Walsh L."/>
            <person name="Xia Y."/>
            <person name="Yang J."/>
            <person name="Young S."/>
            <person name="Zeng Q."/>
            <person name="Zheng X."/>
            <person name="Stephens R."/>
            <person name="Nusbaum C."/>
            <person name="Birren B.W."/>
            <person name="Azadi P."/>
            <person name="Lempicki R.A."/>
            <person name="Cuomo C.A."/>
            <person name="Kovacs J.A."/>
        </authorList>
    </citation>
    <scope>NUCLEOTIDE SEQUENCE [LARGE SCALE GENOMIC DNA]</scope>
    <source>
        <strain evidence="8">B80</strain>
    </source>
</reference>
<gene>
    <name evidence="7" type="ORF">T552_03031</name>
</gene>
<dbReference type="EMBL" id="LFVZ01000014">
    <property type="protein sequence ID" value="KTW26138.1"/>
    <property type="molecule type" value="Genomic_DNA"/>
</dbReference>
<dbReference type="GO" id="GO:0004109">
    <property type="term" value="F:coproporphyrinogen oxidase activity"/>
    <property type="evidence" value="ECO:0007669"/>
    <property type="project" value="UniProtKB-EC"/>
</dbReference>
<dbReference type="PROSITE" id="PS01021">
    <property type="entry name" value="COPROGEN_OXIDASE"/>
    <property type="match status" value="1"/>
</dbReference>